<dbReference type="PANTHER" id="PTHR31273:SF0">
    <property type="entry name" value="PHOSPHOKETOLASE-RELATED"/>
    <property type="match status" value="1"/>
</dbReference>
<dbReference type="Gene3D" id="3.40.50.970">
    <property type="match status" value="1"/>
</dbReference>
<protein>
    <recommendedName>
        <fullName evidence="1">Xylulose 5-phosphate/Fructose 6-phosphate phosphoketolase N-terminal domain-containing protein</fullName>
    </recommendedName>
</protein>
<proteinExistence type="predicted"/>
<evidence type="ECO:0000313" key="2">
    <source>
        <dbReference type="EMBL" id="OJF99406.1"/>
    </source>
</evidence>
<dbReference type="EMBL" id="LSRP01000071">
    <property type="protein sequence ID" value="OJF99406.1"/>
    <property type="molecule type" value="Genomic_DNA"/>
</dbReference>
<dbReference type="GO" id="GO:0016832">
    <property type="term" value="F:aldehyde-lyase activity"/>
    <property type="evidence" value="ECO:0007669"/>
    <property type="project" value="InterPro"/>
</dbReference>
<organism evidence="2 3">
    <name type="scientific">Pararhizobium antarcticum</name>
    <dbReference type="NCBI Taxonomy" id="1798805"/>
    <lineage>
        <taxon>Bacteria</taxon>
        <taxon>Pseudomonadati</taxon>
        <taxon>Pseudomonadota</taxon>
        <taxon>Alphaproteobacteria</taxon>
        <taxon>Hyphomicrobiales</taxon>
        <taxon>Rhizobiaceae</taxon>
        <taxon>Rhizobium/Agrobacterium group</taxon>
        <taxon>Pararhizobium</taxon>
    </lineage>
</organism>
<evidence type="ECO:0000259" key="1">
    <source>
        <dbReference type="Pfam" id="PF09364"/>
    </source>
</evidence>
<dbReference type="PANTHER" id="PTHR31273">
    <property type="entry name" value="PHOSPHOKETOLASE-RELATED"/>
    <property type="match status" value="1"/>
</dbReference>
<dbReference type="Proteomes" id="UP000182661">
    <property type="component" value="Unassembled WGS sequence"/>
</dbReference>
<accession>A0A657LVI0</accession>
<gene>
    <name evidence="2" type="ORF">AX760_13040</name>
</gene>
<dbReference type="InterPro" id="IPR005593">
    <property type="entry name" value="Xul5P/Fru6P_PKetolase"/>
</dbReference>
<comment type="caution">
    <text evidence="2">The sequence shown here is derived from an EMBL/GenBank/DDBJ whole genome shotgun (WGS) entry which is preliminary data.</text>
</comment>
<dbReference type="Pfam" id="PF09364">
    <property type="entry name" value="XFP_N"/>
    <property type="match status" value="1"/>
</dbReference>
<dbReference type="AlphaFoldDB" id="A0A657LVI0"/>
<dbReference type="InterPro" id="IPR018970">
    <property type="entry name" value="Xul5P/Fru6P_PKetolase_N"/>
</dbReference>
<evidence type="ECO:0000313" key="3">
    <source>
        <dbReference type="Proteomes" id="UP000182661"/>
    </source>
</evidence>
<sequence>MSSDPAMPGRGIVAQTILKALLEHYPAIERSRNGLHPLFRHFSWPYGIPSHVSPETPGWIHEAR</sequence>
<name>A0A657LVI0_9HYPH</name>
<dbReference type="GO" id="GO:0005975">
    <property type="term" value="P:carbohydrate metabolic process"/>
    <property type="evidence" value="ECO:0007669"/>
    <property type="project" value="InterPro"/>
</dbReference>
<feature type="domain" description="Xylulose 5-phosphate/Fructose 6-phosphate phosphoketolase N-terminal" evidence="1">
    <location>
        <begin position="6"/>
        <end position="62"/>
    </location>
</feature>
<keyword evidence="3" id="KW-1185">Reference proteome</keyword>
<reference evidence="2 3" key="1">
    <citation type="submission" date="2016-02" db="EMBL/GenBank/DDBJ databases">
        <title>Genome sequencing of a beta-galactosidase producing bacteria Rhizobium sp. 59.</title>
        <authorList>
            <person name="Wang D."/>
            <person name="Kot W."/>
            <person name="Qin Y."/>
            <person name="Hansen L."/>
            <person name="Naqvi K."/>
            <person name="Rensing C."/>
        </authorList>
    </citation>
    <scope>NUCLEOTIDE SEQUENCE [LARGE SCALE GENOMIC DNA]</scope>
    <source>
        <strain evidence="2 3">59</strain>
    </source>
</reference>